<feature type="transmembrane region" description="Helical" evidence="2">
    <location>
        <begin position="164"/>
        <end position="185"/>
    </location>
</feature>
<dbReference type="Proteomes" id="UP000607653">
    <property type="component" value="Unassembled WGS sequence"/>
</dbReference>
<evidence type="ECO:0000256" key="1">
    <source>
        <dbReference type="SAM" id="MobiDB-lite"/>
    </source>
</evidence>
<feature type="compositionally biased region" description="Low complexity" evidence="1">
    <location>
        <begin position="59"/>
        <end position="84"/>
    </location>
</feature>
<comment type="caution">
    <text evidence="3">The sequence shown here is derived from an EMBL/GenBank/DDBJ whole genome shotgun (WGS) entry which is preliminary data.</text>
</comment>
<dbReference type="EMBL" id="DUZY01000002">
    <property type="protein sequence ID" value="DAD26794.1"/>
    <property type="molecule type" value="Genomic_DNA"/>
</dbReference>
<organism evidence="3 4">
    <name type="scientific">Nelumbo nucifera</name>
    <name type="common">Sacred lotus</name>
    <dbReference type="NCBI Taxonomy" id="4432"/>
    <lineage>
        <taxon>Eukaryota</taxon>
        <taxon>Viridiplantae</taxon>
        <taxon>Streptophyta</taxon>
        <taxon>Embryophyta</taxon>
        <taxon>Tracheophyta</taxon>
        <taxon>Spermatophyta</taxon>
        <taxon>Magnoliopsida</taxon>
        <taxon>Proteales</taxon>
        <taxon>Nelumbonaceae</taxon>
        <taxon>Nelumbo</taxon>
    </lineage>
</organism>
<accession>A0A822XYT4</accession>
<reference evidence="3 4" key="1">
    <citation type="journal article" date="2020" name="Mol. Biol. Evol.">
        <title>Distinct Expression and Methylation Patterns for Genes with Different Fates following a Single Whole-Genome Duplication in Flowering Plants.</title>
        <authorList>
            <person name="Shi T."/>
            <person name="Rahmani R.S."/>
            <person name="Gugger P.F."/>
            <person name="Wang M."/>
            <person name="Li H."/>
            <person name="Zhang Y."/>
            <person name="Li Z."/>
            <person name="Wang Q."/>
            <person name="Van de Peer Y."/>
            <person name="Marchal K."/>
            <person name="Chen J."/>
        </authorList>
    </citation>
    <scope>NUCLEOTIDE SEQUENCE [LARGE SCALE GENOMIC DNA]</scope>
    <source>
        <tissue evidence="3">Leaf</tissue>
    </source>
</reference>
<dbReference type="AlphaFoldDB" id="A0A822XYT4"/>
<keyword evidence="2" id="KW-1133">Transmembrane helix</keyword>
<proteinExistence type="predicted"/>
<evidence type="ECO:0000256" key="2">
    <source>
        <dbReference type="SAM" id="Phobius"/>
    </source>
</evidence>
<evidence type="ECO:0000313" key="4">
    <source>
        <dbReference type="Proteomes" id="UP000607653"/>
    </source>
</evidence>
<gene>
    <name evidence="3" type="ORF">HUJ06_028262</name>
</gene>
<keyword evidence="4" id="KW-1185">Reference proteome</keyword>
<feature type="region of interest" description="Disordered" evidence="1">
    <location>
        <begin position="1"/>
        <end position="25"/>
    </location>
</feature>
<keyword evidence="2" id="KW-0472">Membrane</keyword>
<name>A0A822XYT4_NELNU</name>
<keyword evidence="2" id="KW-0812">Transmembrane</keyword>
<sequence>MHPSRTQYPNKTTGITGVNATWNNDPRSNYGAEAAVAVSMGSLSLNAVGNGIEGEGDCNGSSGRSARKSSSNKINYINKSSNNSATATKQPKNRPWKGGQKNSDAHFMINENVIVDSDCRDTRNTVMIKNIPNKYSQALLLNMLDNHCIHCNEQIGDGDLCSVFVNHLIFISVIILCAIRCLCWLRLRYRQLR</sequence>
<protein>
    <submittedName>
        <fullName evidence="3">Uncharacterized protein</fullName>
    </submittedName>
</protein>
<feature type="region of interest" description="Disordered" evidence="1">
    <location>
        <begin position="55"/>
        <end position="103"/>
    </location>
</feature>
<evidence type="ECO:0000313" key="3">
    <source>
        <dbReference type="EMBL" id="DAD26794.1"/>
    </source>
</evidence>